<evidence type="ECO:0000313" key="1">
    <source>
        <dbReference type="EMBL" id="XBH05706.1"/>
    </source>
</evidence>
<dbReference type="EMBL" id="CP155447">
    <property type="protein sequence ID" value="XBH05706.1"/>
    <property type="molecule type" value="Genomic_DNA"/>
</dbReference>
<accession>A0AAU7CKF5</accession>
<organism evidence="1">
    <name type="scientific">Singulisphaera sp. Ch08</name>
    <dbReference type="NCBI Taxonomy" id="3120278"/>
    <lineage>
        <taxon>Bacteria</taxon>
        <taxon>Pseudomonadati</taxon>
        <taxon>Planctomycetota</taxon>
        <taxon>Planctomycetia</taxon>
        <taxon>Isosphaerales</taxon>
        <taxon>Isosphaeraceae</taxon>
        <taxon>Singulisphaera</taxon>
    </lineage>
</organism>
<reference evidence="1" key="1">
    <citation type="submission" date="2024-05" db="EMBL/GenBank/DDBJ databases">
        <title>Planctomycetes of the genus Singulisphaera possess chitinolytic capabilities.</title>
        <authorList>
            <person name="Ivanova A."/>
        </authorList>
    </citation>
    <scope>NUCLEOTIDE SEQUENCE</scope>
    <source>
        <strain evidence="1">Ch08T</strain>
    </source>
</reference>
<protein>
    <submittedName>
        <fullName evidence="1">Uncharacterized protein</fullName>
    </submittedName>
</protein>
<proteinExistence type="predicted"/>
<sequence>MSGSTPGKADVTLWDFGGTSFVTQNVEVEAFNVGSTAVGATKLILLAMVGKYWFVIWEDCS</sequence>
<gene>
    <name evidence="1" type="ORF">V5E97_06695</name>
</gene>
<name>A0AAU7CKF5_9BACT</name>
<dbReference type="RefSeq" id="WP_406698555.1">
    <property type="nucleotide sequence ID" value="NZ_CP155447.1"/>
</dbReference>
<dbReference type="AlphaFoldDB" id="A0AAU7CKF5"/>